<dbReference type="GO" id="GO:0003677">
    <property type="term" value="F:DNA binding"/>
    <property type="evidence" value="ECO:0007669"/>
    <property type="project" value="UniProtKB-UniRule"/>
</dbReference>
<proteinExistence type="predicted"/>
<evidence type="ECO:0000313" key="8">
    <source>
        <dbReference type="Proteomes" id="UP000478052"/>
    </source>
</evidence>
<dbReference type="SUPFAM" id="SSF57716">
    <property type="entry name" value="Glucocorticoid receptor-like (DNA-binding domain)"/>
    <property type="match status" value="1"/>
</dbReference>
<gene>
    <name evidence="7" type="ORF">FWK35_00030808</name>
</gene>
<dbReference type="InterPro" id="IPR038441">
    <property type="entry name" value="THAP_Znf_sf"/>
</dbReference>
<dbReference type="Pfam" id="PF12017">
    <property type="entry name" value="Tnp_P_element"/>
    <property type="match status" value="1"/>
</dbReference>
<evidence type="ECO:0000259" key="6">
    <source>
        <dbReference type="PROSITE" id="PS50950"/>
    </source>
</evidence>
<keyword evidence="2 5" id="KW-0863">Zinc-finger</keyword>
<evidence type="ECO:0000313" key="7">
    <source>
        <dbReference type="EMBL" id="KAF0718665.1"/>
    </source>
</evidence>
<keyword evidence="8" id="KW-1185">Reference proteome</keyword>
<keyword evidence="4 5" id="KW-0238">DNA-binding</keyword>
<dbReference type="Proteomes" id="UP000478052">
    <property type="component" value="Unassembled WGS sequence"/>
</dbReference>
<dbReference type="AlphaFoldDB" id="A0A6G0W230"/>
<accession>A0A6G0W230</accession>
<dbReference type="InterPro" id="IPR006612">
    <property type="entry name" value="THAP_Znf"/>
</dbReference>
<evidence type="ECO:0000256" key="2">
    <source>
        <dbReference type="ARBA" id="ARBA00022771"/>
    </source>
</evidence>
<feature type="domain" description="THAP-type" evidence="6">
    <location>
        <begin position="20"/>
        <end position="92"/>
    </location>
</feature>
<dbReference type="SMART" id="SM00980">
    <property type="entry name" value="THAP"/>
    <property type="match status" value="1"/>
</dbReference>
<evidence type="ECO:0000256" key="3">
    <source>
        <dbReference type="ARBA" id="ARBA00022833"/>
    </source>
</evidence>
<reference evidence="7 8" key="1">
    <citation type="submission" date="2019-08" db="EMBL/GenBank/DDBJ databases">
        <title>Whole genome of Aphis craccivora.</title>
        <authorList>
            <person name="Voronova N.V."/>
            <person name="Shulinski R.S."/>
            <person name="Bandarenka Y.V."/>
            <person name="Zhorov D.G."/>
            <person name="Warner D."/>
        </authorList>
    </citation>
    <scope>NUCLEOTIDE SEQUENCE [LARGE SCALE GENOMIC DNA]</scope>
    <source>
        <strain evidence="7">180601</strain>
        <tissue evidence="7">Whole Body</tissue>
    </source>
</reference>
<protein>
    <submittedName>
        <fullName evidence="7">THAP-type domain-containing protein</fullName>
    </submittedName>
</protein>
<dbReference type="GO" id="GO:0008270">
    <property type="term" value="F:zinc ion binding"/>
    <property type="evidence" value="ECO:0007669"/>
    <property type="project" value="UniProtKB-KW"/>
</dbReference>
<dbReference type="OrthoDB" id="6623209at2759"/>
<dbReference type="InterPro" id="IPR021896">
    <property type="entry name" value="THAP9-like_HTH"/>
</dbReference>
<keyword evidence="3" id="KW-0862">Zinc</keyword>
<feature type="non-terminal residue" evidence="7">
    <location>
        <position position="335"/>
    </location>
</feature>
<dbReference type="EMBL" id="VUJU01009654">
    <property type="protein sequence ID" value="KAF0718665.1"/>
    <property type="molecule type" value="Genomic_DNA"/>
</dbReference>
<evidence type="ECO:0000256" key="1">
    <source>
        <dbReference type="ARBA" id="ARBA00022723"/>
    </source>
</evidence>
<organism evidence="7 8">
    <name type="scientific">Aphis craccivora</name>
    <name type="common">Cowpea aphid</name>
    <dbReference type="NCBI Taxonomy" id="307492"/>
    <lineage>
        <taxon>Eukaryota</taxon>
        <taxon>Metazoa</taxon>
        <taxon>Ecdysozoa</taxon>
        <taxon>Arthropoda</taxon>
        <taxon>Hexapoda</taxon>
        <taxon>Insecta</taxon>
        <taxon>Pterygota</taxon>
        <taxon>Neoptera</taxon>
        <taxon>Paraneoptera</taxon>
        <taxon>Hemiptera</taxon>
        <taxon>Sternorrhyncha</taxon>
        <taxon>Aphidomorpha</taxon>
        <taxon>Aphidoidea</taxon>
        <taxon>Aphididae</taxon>
        <taxon>Aphidini</taxon>
        <taxon>Aphis</taxon>
        <taxon>Aphis</taxon>
    </lineage>
</organism>
<name>A0A6G0W230_APHCR</name>
<evidence type="ECO:0000256" key="4">
    <source>
        <dbReference type="ARBA" id="ARBA00023125"/>
    </source>
</evidence>
<dbReference type="PROSITE" id="PS50950">
    <property type="entry name" value="ZF_THAP"/>
    <property type="match status" value="1"/>
</dbReference>
<evidence type="ECO:0000256" key="5">
    <source>
        <dbReference type="PROSITE-ProRule" id="PRU00309"/>
    </source>
</evidence>
<keyword evidence="1" id="KW-0479">Metal-binding</keyword>
<sequence>MLGPPMWIREPVTGHILEGIRWKCVVCLVDFDKTSERKFHKFPNDEIKKNKWMVACNIKLLLPSYTVCSDHFLSQDYNLKGILKKDAIPKRNGKLLKQFTTDVDEKMQYNSESSTPKRLKTTLSSQHDELLKQFTTDDDEKMQYNSESSTPKRLKTTLSSQCFTPKKRIKQYNPDSIGLLSPTHFSTPKRRKRNVDLIKQKFKEKQSQYHKIYMQNKRLRLKLKSYDDLIMKLRNKNLISENASYHLQSMACGSLTDIIKRKLSGKKVPYSDELKKFAVTLQFYSSKAYTFVRKQFFDVLPHPRTLTKWYQGINGDPGFTKESFDILKLKVNENK</sequence>
<dbReference type="Gene3D" id="6.20.210.20">
    <property type="entry name" value="THAP domain"/>
    <property type="match status" value="1"/>
</dbReference>
<comment type="caution">
    <text evidence="7">The sequence shown here is derived from an EMBL/GenBank/DDBJ whole genome shotgun (WGS) entry which is preliminary data.</text>
</comment>
<dbReference type="Pfam" id="PF05485">
    <property type="entry name" value="THAP"/>
    <property type="match status" value="1"/>
</dbReference>